<evidence type="ECO:0000313" key="2">
    <source>
        <dbReference type="EMBL" id="KAF4643676.1"/>
    </source>
</evidence>
<gene>
    <name evidence="2" type="ORF">TGRH88_024310</name>
</gene>
<accession>A0A7J6KAW2</accession>
<evidence type="ECO:0000256" key="1">
    <source>
        <dbReference type="SAM" id="MobiDB-lite"/>
    </source>
</evidence>
<comment type="caution">
    <text evidence="2">The sequence shown here is derived from an EMBL/GenBank/DDBJ whole genome shotgun (WGS) entry which is preliminary data.</text>
</comment>
<organism evidence="2 3">
    <name type="scientific">Toxoplasma gondii</name>
    <dbReference type="NCBI Taxonomy" id="5811"/>
    <lineage>
        <taxon>Eukaryota</taxon>
        <taxon>Sar</taxon>
        <taxon>Alveolata</taxon>
        <taxon>Apicomplexa</taxon>
        <taxon>Conoidasida</taxon>
        <taxon>Coccidia</taxon>
        <taxon>Eucoccidiorida</taxon>
        <taxon>Eimeriorina</taxon>
        <taxon>Sarcocystidae</taxon>
        <taxon>Toxoplasma</taxon>
    </lineage>
</organism>
<keyword evidence="3" id="KW-1185">Reference proteome</keyword>
<reference evidence="2 3" key="1">
    <citation type="submission" date="2020-03" db="EMBL/GenBank/DDBJ databases">
        <title>Genome sequence of Toxoplasma gondii RH-88 strain.</title>
        <authorList>
            <person name="Lorenzi H.A."/>
            <person name="Venepally P."/>
            <person name="Rozenberg A."/>
            <person name="Sibley D."/>
        </authorList>
    </citation>
    <scope>NUCLEOTIDE SEQUENCE [LARGE SCALE GENOMIC DNA]</scope>
    <source>
        <strain evidence="2 3">RH-88</strain>
    </source>
</reference>
<proteinExistence type="predicted"/>
<feature type="region of interest" description="Disordered" evidence="1">
    <location>
        <begin position="1"/>
        <end position="22"/>
    </location>
</feature>
<dbReference type="VEuPathDB" id="ToxoDB:TGME49_212937"/>
<dbReference type="EMBL" id="JAAUHK010000191">
    <property type="protein sequence ID" value="KAF4643676.1"/>
    <property type="molecule type" value="Genomic_DNA"/>
</dbReference>
<evidence type="ECO:0000313" key="3">
    <source>
        <dbReference type="Proteomes" id="UP000557509"/>
    </source>
</evidence>
<name>A0A7J6KAW2_TOXGO</name>
<dbReference type="AlphaFoldDB" id="A0A7J6KAW2"/>
<sequence length="182" mass="21105">MHSDRERPRHFSQHRSGAKTSGLSCGVGASGVSVNLFLQDNRTGLPATLIHLANGMHLKAEYHLDFHLQSIHFKLCTKENRFIMFFFVPIKHLKDIAIPEELDPVFHASCYDRVRKFVQRPQRAAVLQVGENWRFVPKRENWHFFNRLTVQAKPPTSGEAEMGRYTKVRVQLIYFLSFLVSK</sequence>
<protein>
    <submittedName>
        <fullName evidence="2">Uncharacterized protein</fullName>
    </submittedName>
</protein>
<dbReference type="Proteomes" id="UP000557509">
    <property type="component" value="Unassembled WGS sequence"/>
</dbReference>